<dbReference type="InterPro" id="IPR015943">
    <property type="entry name" value="WD40/YVTN_repeat-like_dom_sf"/>
</dbReference>
<dbReference type="Pfam" id="PF25168">
    <property type="entry name" value="Beta-prop_WDR36-Utp21_2nd"/>
    <property type="match status" value="1"/>
</dbReference>
<keyword evidence="1 3" id="KW-0853">WD repeat</keyword>
<dbReference type="SUPFAM" id="SSF50978">
    <property type="entry name" value="WD40 repeat-like"/>
    <property type="match status" value="2"/>
</dbReference>
<dbReference type="PANTHER" id="PTHR22840:SF12">
    <property type="entry name" value="WD REPEAT-CONTAINING PROTEIN 36"/>
    <property type="match status" value="1"/>
</dbReference>
<dbReference type="PROSITE" id="PS50082">
    <property type="entry name" value="WD_REPEATS_2"/>
    <property type="match status" value="2"/>
</dbReference>
<dbReference type="PANTHER" id="PTHR22840">
    <property type="entry name" value="WD REPEAT-CONTAINING PROTEIN 36"/>
    <property type="match status" value="1"/>
</dbReference>
<keyword evidence="2" id="KW-0677">Repeat</keyword>
<dbReference type="InterPro" id="IPR019775">
    <property type="entry name" value="WD40_repeat_CS"/>
</dbReference>
<dbReference type="Pfam" id="PF25171">
    <property type="entry name" value="Beta-prop_WDR36-Utp21_1st"/>
    <property type="match status" value="1"/>
</dbReference>
<dbReference type="PROSITE" id="PS00678">
    <property type="entry name" value="WD_REPEATS_1"/>
    <property type="match status" value="1"/>
</dbReference>
<gene>
    <name evidence="6" type="ORF">HHI36_012031</name>
</gene>
<evidence type="ECO:0000313" key="7">
    <source>
        <dbReference type="Proteomes" id="UP001516400"/>
    </source>
</evidence>
<sequence length="891" mass="100599">MVHSNAFAPYRALGFVSNHVPLQARYIKSRKEYLITTCVGKSFHTYGISHFSLLSVSGLHPSDIECMAADAYHVYTGAGNNIYAWRRGMELKHTYRGHQYKVNLLLPFGAHLISVDDGNQLKVWDIKDENVFLELEFSKENFLISYIFHPSTYINKILLGSEQGQLQLWNINKSKLIFTFKGWNSGVTCIAQAPSIDVVAIGLKNGKIYLHNLKYDETLMEFNQDWGSVTFISFRWDGDPIMATGSISGHIVFWDLEKRQVASQILRAHERAVTGMICLQNEPLMLTSSPDNTLKLWIFDMPDGGARLLRVREGHSTAPSFIRYHGSNGHNILSAASDSTLRIFNTRNEQFNKSLGKASYNRKASKKRKGGADDPLIMPPIVQFTSETTREKEWDNIASLHMGLTMTTTWSYDKLKMGDLKLLPERFHKKNLKGEMGVVATCICMTRCGNFVLVGYNTGHVDRFNIQSGIWRDSYGAPKAHECPVRGVAVDSLNQVVITGSNSGDIHFWRFKFKGGDPLRKMNLEESVNFFRSHHESSMLAVALEDFSICIIDVDTKRLIRKFIGHTGQLTDASFSPDARWLITSSMDRSIKTWDILSGQLIDHFSTEVPCISLDMSPTGEMLATAHVDYLGIFLWSNRTLYSRITLKALDPFEKAPLITLPECSYEANEELDLNIETDDCEFKSPEQISYELVTLSGLASSRWLNLLNIDIIRKRNKPKAPPKAPKLAPFFLPTIPSLSFQFDLSKDNQTATENRILVPTNFTNFSEFGKLLISTVDTNDFQSVIEKLKSLGPSMIDFEIKSLAPEGGGSIQIMLQFLKCIESMLTSNKDFELAVAYLGVFIKTHGDLIAKEEELRSYLPNIQSCHSVAWNRLQDKLLFSLCVIQNLKIS</sequence>
<evidence type="ECO:0000259" key="4">
    <source>
        <dbReference type="Pfam" id="PF04192"/>
    </source>
</evidence>
<proteinExistence type="predicted"/>
<dbReference type="Pfam" id="PF04192">
    <property type="entry name" value="Utp21"/>
    <property type="match status" value="1"/>
</dbReference>
<comment type="caution">
    <text evidence="6">The sequence shown here is derived from an EMBL/GenBank/DDBJ whole genome shotgun (WGS) entry which is preliminary data.</text>
</comment>
<dbReference type="InterPro" id="IPR001680">
    <property type="entry name" value="WD40_rpt"/>
</dbReference>
<dbReference type="SMART" id="SM00320">
    <property type="entry name" value="WD40"/>
    <property type="match status" value="10"/>
</dbReference>
<feature type="repeat" description="WD" evidence="3">
    <location>
        <begin position="563"/>
        <end position="604"/>
    </location>
</feature>
<keyword evidence="7" id="KW-1185">Reference proteome</keyword>
<reference evidence="6 7" key="1">
    <citation type="journal article" date="2021" name="BMC Biol.">
        <title>Horizontally acquired antibacterial genes associated with adaptive radiation of ladybird beetles.</title>
        <authorList>
            <person name="Li H.S."/>
            <person name="Tang X.F."/>
            <person name="Huang Y.H."/>
            <person name="Xu Z.Y."/>
            <person name="Chen M.L."/>
            <person name="Du X.Y."/>
            <person name="Qiu B.Y."/>
            <person name="Chen P.T."/>
            <person name="Zhang W."/>
            <person name="Slipinski A."/>
            <person name="Escalona H.E."/>
            <person name="Waterhouse R.M."/>
            <person name="Zwick A."/>
            <person name="Pang H."/>
        </authorList>
    </citation>
    <scope>NUCLEOTIDE SEQUENCE [LARGE SCALE GENOMIC DNA]</scope>
    <source>
        <strain evidence="6">SYSU2018</strain>
    </source>
</reference>
<organism evidence="6 7">
    <name type="scientific">Cryptolaemus montrouzieri</name>
    <dbReference type="NCBI Taxonomy" id="559131"/>
    <lineage>
        <taxon>Eukaryota</taxon>
        <taxon>Metazoa</taxon>
        <taxon>Ecdysozoa</taxon>
        <taxon>Arthropoda</taxon>
        <taxon>Hexapoda</taxon>
        <taxon>Insecta</taxon>
        <taxon>Pterygota</taxon>
        <taxon>Neoptera</taxon>
        <taxon>Endopterygota</taxon>
        <taxon>Coleoptera</taxon>
        <taxon>Polyphaga</taxon>
        <taxon>Cucujiformia</taxon>
        <taxon>Coccinelloidea</taxon>
        <taxon>Coccinellidae</taxon>
        <taxon>Scymninae</taxon>
        <taxon>Scymnini</taxon>
        <taxon>Cryptolaemus</taxon>
    </lineage>
</organism>
<dbReference type="FunFam" id="2.130.10.10:FF:000109">
    <property type="entry name" value="WD repeat domain 36"/>
    <property type="match status" value="1"/>
</dbReference>
<evidence type="ECO:0000313" key="6">
    <source>
        <dbReference type="EMBL" id="KAL3276661.1"/>
    </source>
</evidence>
<evidence type="ECO:0008006" key="8">
    <source>
        <dbReference type="Google" id="ProtNLM"/>
    </source>
</evidence>
<evidence type="ECO:0000256" key="2">
    <source>
        <dbReference type="ARBA" id="ARBA00022737"/>
    </source>
</evidence>
<dbReference type="EMBL" id="JABFTP020000103">
    <property type="protein sequence ID" value="KAL3276661.1"/>
    <property type="molecule type" value="Genomic_DNA"/>
</dbReference>
<evidence type="ECO:0000256" key="3">
    <source>
        <dbReference type="PROSITE-ProRule" id="PRU00221"/>
    </source>
</evidence>
<accession>A0ABD2NDC3</accession>
<dbReference type="Gene3D" id="2.130.10.10">
    <property type="entry name" value="YVTN repeat-like/Quinoprotein amine dehydrogenase"/>
    <property type="match status" value="2"/>
</dbReference>
<evidence type="ECO:0000256" key="1">
    <source>
        <dbReference type="ARBA" id="ARBA00022574"/>
    </source>
</evidence>
<dbReference type="InterPro" id="IPR059157">
    <property type="entry name" value="WDR36-Utp21_N"/>
</dbReference>
<dbReference type="PROSITE" id="PS50294">
    <property type="entry name" value="WD_REPEATS_REGION"/>
    <property type="match status" value="1"/>
</dbReference>
<name>A0ABD2NDC3_9CUCU</name>
<feature type="domain" description="WDR36/Utp21 N-terminal" evidence="5">
    <location>
        <begin position="35"/>
        <end position="300"/>
    </location>
</feature>
<dbReference type="AlphaFoldDB" id="A0ABD2NDC3"/>
<feature type="repeat" description="WD" evidence="3">
    <location>
        <begin position="266"/>
        <end position="297"/>
    </location>
</feature>
<evidence type="ECO:0000259" key="5">
    <source>
        <dbReference type="Pfam" id="PF25171"/>
    </source>
</evidence>
<feature type="domain" description="WDR36/Utp21 C-terminal" evidence="4">
    <location>
        <begin position="687"/>
        <end position="889"/>
    </location>
</feature>
<dbReference type="InterPro" id="IPR036322">
    <property type="entry name" value="WD40_repeat_dom_sf"/>
</dbReference>
<dbReference type="InterPro" id="IPR007319">
    <property type="entry name" value="WDR36/Utp21_C"/>
</dbReference>
<protein>
    <recommendedName>
        <fullName evidence="8">Small-subunit processome Utp21 domain-containing protein</fullName>
    </recommendedName>
</protein>
<dbReference type="Proteomes" id="UP001516400">
    <property type="component" value="Unassembled WGS sequence"/>
</dbReference>